<dbReference type="Proteomes" id="UP000827976">
    <property type="component" value="Chromosome 19"/>
</dbReference>
<organism evidence="1 2">
    <name type="scientific">Dioscorea alata</name>
    <name type="common">Purple yam</name>
    <dbReference type="NCBI Taxonomy" id="55571"/>
    <lineage>
        <taxon>Eukaryota</taxon>
        <taxon>Viridiplantae</taxon>
        <taxon>Streptophyta</taxon>
        <taxon>Embryophyta</taxon>
        <taxon>Tracheophyta</taxon>
        <taxon>Spermatophyta</taxon>
        <taxon>Magnoliopsida</taxon>
        <taxon>Liliopsida</taxon>
        <taxon>Dioscoreales</taxon>
        <taxon>Dioscoreaceae</taxon>
        <taxon>Dioscorea</taxon>
    </lineage>
</organism>
<keyword evidence="2" id="KW-1185">Reference proteome</keyword>
<dbReference type="EMBL" id="CM037029">
    <property type="protein sequence ID" value="KAH7652871.1"/>
    <property type="molecule type" value="Genomic_DNA"/>
</dbReference>
<dbReference type="EC" id="4.2.3.128" evidence="1"/>
<sequence>MEVVNSGPPPSKIKNAMKPCFKVGKNEDVTCRPIANFHPSLWGDYFITNPSLSSIHEEQYEWMKQRTTELIKLVKGQLKDARGSLEKMELIDALQRPGVAYHFDVEINEELNLIRRNDASSDTDDDLHTVALRFRLLRQHNCYMPSDIFNRFMNDESKFKEEVSNDLEGMLSLYEAAYLGIPGENKLDEAIDFTRSHLQSLVKHVEPRLARKIEHTLETPLRRRMNRLNARLYISIYEEDSEKRNDDLLELAKLDFHILQLLHREEVKEMSIWWNDLGFTTKHTHTFIRDRIVEGYFWILGVYFEPQYSKARMMMVKVITILSVMDDAYDSYGTLRELQLFTLAIQRWELKEEDELDENLQLVFMAICNTMKELEDEAVKDGKLYRLDYLKRELKKAAMLWTEEAKWREEGYMPCSLAEHLDLSAKTTAYHVLAYASLLGIEEVTRETLEWVTSFPPIMKDLGTMSRLMDDAADSEFEAKRAHVVTAISCCMKVYGDTWEEAKLRILGMVEDAWKNMNSECLHLSNTIPSYVLDRFVNLACMMETVYRTSDAYTESMPLKKPISLLLVEPIDHSFTVEKI</sequence>
<keyword evidence="1" id="KW-0456">Lyase</keyword>
<reference evidence="2" key="1">
    <citation type="journal article" date="2022" name="Nat. Commun.">
        <title>Chromosome evolution and the genetic basis of agronomically important traits in greater yam.</title>
        <authorList>
            <person name="Bredeson J.V."/>
            <person name="Lyons J.B."/>
            <person name="Oniyinde I.O."/>
            <person name="Okereke N.R."/>
            <person name="Kolade O."/>
            <person name="Nnabue I."/>
            <person name="Nwadili C.O."/>
            <person name="Hribova E."/>
            <person name="Parker M."/>
            <person name="Nwogha J."/>
            <person name="Shu S."/>
            <person name="Carlson J."/>
            <person name="Kariba R."/>
            <person name="Muthemba S."/>
            <person name="Knop K."/>
            <person name="Barton G.J."/>
            <person name="Sherwood A.V."/>
            <person name="Lopez-Montes A."/>
            <person name="Asiedu R."/>
            <person name="Jamnadass R."/>
            <person name="Muchugi A."/>
            <person name="Goodstein D."/>
            <person name="Egesi C.N."/>
            <person name="Featherston J."/>
            <person name="Asfaw A."/>
            <person name="Simpson G.G."/>
            <person name="Dolezel J."/>
            <person name="Hendre P.S."/>
            <person name="Van Deynze A."/>
            <person name="Kumar P.L."/>
            <person name="Obidiegwu J.E."/>
            <person name="Bhattacharjee R."/>
            <person name="Rokhsar D.S."/>
        </authorList>
    </citation>
    <scope>NUCLEOTIDE SEQUENCE [LARGE SCALE GENOMIC DNA]</scope>
    <source>
        <strain evidence="2">cv. TDa95/00328</strain>
    </source>
</reference>
<gene>
    <name evidence="1" type="ORF">IHE45_19G045600</name>
</gene>
<name>A0ACB7TXU8_DIOAL</name>
<protein>
    <submittedName>
        <fullName evidence="1">Beta-cubebene synthase protein</fullName>
        <ecNumber evidence="1">4.2.3.128</ecNumber>
    </submittedName>
</protein>
<accession>A0ACB7TXU8</accession>
<evidence type="ECO:0000313" key="2">
    <source>
        <dbReference type="Proteomes" id="UP000827976"/>
    </source>
</evidence>
<evidence type="ECO:0000313" key="1">
    <source>
        <dbReference type="EMBL" id="KAH7652871.1"/>
    </source>
</evidence>
<comment type="caution">
    <text evidence="1">The sequence shown here is derived from an EMBL/GenBank/DDBJ whole genome shotgun (WGS) entry which is preliminary data.</text>
</comment>
<proteinExistence type="predicted"/>